<dbReference type="OrthoDB" id="5420310at2"/>
<reference evidence="1 2" key="1">
    <citation type="submission" date="2016-09" db="EMBL/GenBank/DDBJ databases">
        <title>Genomic analysis reveals versatility of anaerobic energy metabolism of Geosporobacter ferrireducens IRF9 of phylum Firmicutes.</title>
        <authorList>
            <person name="Kim S.-J."/>
        </authorList>
    </citation>
    <scope>NUCLEOTIDE SEQUENCE [LARGE SCALE GENOMIC DNA]</scope>
    <source>
        <strain evidence="1 2">IRF9</strain>
    </source>
</reference>
<evidence type="ECO:0000313" key="2">
    <source>
        <dbReference type="Proteomes" id="UP000095743"/>
    </source>
</evidence>
<evidence type="ECO:0000313" key="1">
    <source>
        <dbReference type="EMBL" id="AOT70596.1"/>
    </source>
</evidence>
<dbReference type="KEGG" id="gfe:Gferi_14055"/>
<dbReference type="EMBL" id="CP017269">
    <property type="protein sequence ID" value="AOT70596.1"/>
    <property type="molecule type" value="Genomic_DNA"/>
</dbReference>
<protein>
    <submittedName>
        <fullName evidence="1">Uncharacterized protein</fullName>
    </submittedName>
</protein>
<gene>
    <name evidence="1" type="ORF">Gferi_14055</name>
</gene>
<dbReference type="AlphaFoldDB" id="A0A1D8GI48"/>
<proteinExistence type="predicted"/>
<accession>A0A1D8GI48</accession>
<name>A0A1D8GI48_9FIRM</name>
<dbReference type="RefSeq" id="WP_069977519.1">
    <property type="nucleotide sequence ID" value="NZ_CP017269.1"/>
</dbReference>
<sequence length="66" mass="7477">MFNDVRSKKIAFVCHCVLNPNSISDGTADFPGTNAEIVKRLMDTKVGVVQMPHRHRPCSISYLPFW</sequence>
<organism evidence="1 2">
    <name type="scientific">Geosporobacter ferrireducens</name>
    <dbReference type="NCBI Taxonomy" id="1424294"/>
    <lineage>
        <taxon>Bacteria</taxon>
        <taxon>Bacillati</taxon>
        <taxon>Bacillota</taxon>
        <taxon>Clostridia</taxon>
        <taxon>Peptostreptococcales</taxon>
        <taxon>Thermotaleaceae</taxon>
        <taxon>Geosporobacter</taxon>
    </lineage>
</organism>
<dbReference type="Proteomes" id="UP000095743">
    <property type="component" value="Chromosome"/>
</dbReference>
<keyword evidence="2" id="KW-1185">Reference proteome</keyword>